<dbReference type="AlphaFoldDB" id="A0A7W8M7N8"/>
<keyword evidence="5" id="KW-0800">Toxin</keyword>
<keyword evidence="5" id="KW-0460">Magnesium</keyword>
<dbReference type="PANTHER" id="PTHR38826">
    <property type="entry name" value="RIBONUCLEASE VAPC13"/>
    <property type="match status" value="1"/>
</dbReference>
<feature type="binding site" evidence="5">
    <location>
        <position position="6"/>
    </location>
    <ligand>
        <name>Mg(2+)</name>
        <dbReference type="ChEBI" id="CHEBI:18420"/>
    </ligand>
</feature>
<dbReference type="EMBL" id="JACHGB010000002">
    <property type="protein sequence ID" value="MBB5271181.1"/>
    <property type="molecule type" value="Genomic_DNA"/>
</dbReference>
<dbReference type="InterPro" id="IPR052106">
    <property type="entry name" value="PINc/VapC_TA"/>
</dbReference>
<evidence type="ECO:0000259" key="6">
    <source>
        <dbReference type="Pfam" id="PF01850"/>
    </source>
</evidence>
<dbReference type="RefSeq" id="WP_183965217.1">
    <property type="nucleotide sequence ID" value="NZ_BAABEW010000017.1"/>
</dbReference>
<dbReference type="InterPro" id="IPR029060">
    <property type="entry name" value="PIN-like_dom_sf"/>
</dbReference>
<gene>
    <name evidence="5" type="primary">vapC</name>
    <name evidence="7" type="ORF">HNQ70_001185</name>
</gene>
<keyword evidence="8" id="KW-1185">Reference proteome</keyword>
<dbReference type="EC" id="3.1.-.-" evidence="5"/>
<evidence type="ECO:0000256" key="5">
    <source>
        <dbReference type="HAMAP-Rule" id="MF_00265"/>
    </source>
</evidence>
<keyword evidence="4 5" id="KW-0378">Hydrolase</keyword>
<keyword evidence="1 5" id="KW-1277">Toxin-antitoxin system</keyword>
<feature type="domain" description="PIN" evidence="6">
    <location>
        <begin position="3"/>
        <end position="118"/>
    </location>
</feature>
<proteinExistence type="inferred from homology"/>
<organism evidence="7 8">
    <name type="scientific">Quisquiliibacterium transsilvanicum</name>
    <dbReference type="NCBI Taxonomy" id="1549638"/>
    <lineage>
        <taxon>Bacteria</taxon>
        <taxon>Pseudomonadati</taxon>
        <taxon>Pseudomonadota</taxon>
        <taxon>Betaproteobacteria</taxon>
        <taxon>Burkholderiales</taxon>
        <taxon>Burkholderiaceae</taxon>
        <taxon>Quisquiliibacterium</taxon>
    </lineage>
</organism>
<dbReference type="Gene3D" id="3.40.50.1010">
    <property type="entry name" value="5'-nuclease"/>
    <property type="match status" value="1"/>
</dbReference>
<evidence type="ECO:0000256" key="3">
    <source>
        <dbReference type="ARBA" id="ARBA00022723"/>
    </source>
</evidence>
<protein>
    <recommendedName>
        <fullName evidence="5">Ribonuclease VapC</fullName>
        <shortName evidence="5">RNase VapC</shortName>
        <ecNumber evidence="5">3.1.-.-</ecNumber>
    </recommendedName>
    <alternativeName>
        <fullName evidence="5">Toxin VapC</fullName>
    </alternativeName>
</protein>
<dbReference type="GO" id="GO:0090729">
    <property type="term" value="F:toxin activity"/>
    <property type="evidence" value="ECO:0007669"/>
    <property type="project" value="UniProtKB-KW"/>
</dbReference>
<comment type="cofactor">
    <cofactor evidence="5">
        <name>Mg(2+)</name>
        <dbReference type="ChEBI" id="CHEBI:18420"/>
    </cofactor>
</comment>
<dbReference type="InterPro" id="IPR002716">
    <property type="entry name" value="PIN_dom"/>
</dbReference>
<comment type="function">
    <text evidence="5">Toxic component of a toxin-antitoxin (TA) system. An RNase.</text>
</comment>
<dbReference type="GO" id="GO:0004540">
    <property type="term" value="F:RNA nuclease activity"/>
    <property type="evidence" value="ECO:0007669"/>
    <property type="project" value="InterPro"/>
</dbReference>
<name>A0A7W8M7N8_9BURK</name>
<dbReference type="CDD" id="cd18692">
    <property type="entry name" value="PIN_VapC-like"/>
    <property type="match status" value="1"/>
</dbReference>
<dbReference type="PANTHER" id="PTHR38826:SF5">
    <property type="entry name" value="RIBONUCLEASE VAPC13"/>
    <property type="match status" value="1"/>
</dbReference>
<evidence type="ECO:0000313" key="8">
    <source>
        <dbReference type="Proteomes" id="UP000532440"/>
    </source>
</evidence>
<dbReference type="GO" id="GO:0016787">
    <property type="term" value="F:hydrolase activity"/>
    <property type="evidence" value="ECO:0007669"/>
    <property type="project" value="UniProtKB-KW"/>
</dbReference>
<dbReference type="GO" id="GO:0000287">
    <property type="term" value="F:magnesium ion binding"/>
    <property type="evidence" value="ECO:0007669"/>
    <property type="project" value="UniProtKB-UniRule"/>
</dbReference>
<keyword evidence="3 5" id="KW-0479">Metal-binding</keyword>
<comment type="caution">
    <text evidence="7">The sequence shown here is derived from an EMBL/GenBank/DDBJ whole genome shotgun (WGS) entry which is preliminary data.</text>
</comment>
<dbReference type="InterPro" id="IPR022907">
    <property type="entry name" value="VapC_family"/>
</dbReference>
<comment type="similarity">
    <text evidence="5">Belongs to the PINc/VapC protein family.</text>
</comment>
<reference evidence="7 8" key="1">
    <citation type="submission" date="2020-08" db="EMBL/GenBank/DDBJ databases">
        <title>Genomic Encyclopedia of Type Strains, Phase IV (KMG-IV): sequencing the most valuable type-strain genomes for metagenomic binning, comparative biology and taxonomic classification.</title>
        <authorList>
            <person name="Goeker M."/>
        </authorList>
    </citation>
    <scope>NUCLEOTIDE SEQUENCE [LARGE SCALE GENOMIC DNA]</scope>
    <source>
        <strain evidence="7 8">DSM 29781</strain>
    </source>
</reference>
<keyword evidence="2 5" id="KW-0540">Nuclease</keyword>
<accession>A0A7W8M7N8</accession>
<dbReference type="HAMAP" id="MF_00265">
    <property type="entry name" value="VapC_Nob1"/>
    <property type="match status" value="1"/>
</dbReference>
<sequence length="159" mass="17651">MSVFFDTNVLVYLVDSVDPAKRAVALELVPAHLRDRSLVISTQVLQELYVTVTRRRLLAPPDAEEMIATLAQERVVPSSAGFVVRAVGVARRYGISLWDALVVQAAIESECEVLFSEDLQDGMRFGELRVVNPFALRAHEPAEPERPRAAARRRRLAAG</sequence>
<feature type="binding site" evidence="5">
    <location>
        <position position="99"/>
    </location>
    <ligand>
        <name>Mg(2+)</name>
        <dbReference type="ChEBI" id="CHEBI:18420"/>
    </ligand>
</feature>
<dbReference type="Pfam" id="PF01850">
    <property type="entry name" value="PIN"/>
    <property type="match status" value="1"/>
</dbReference>
<evidence type="ECO:0000256" key="1">
    <source>
        <dbReference type="ARBA" id="ARBA00022649"/>
    </source>
</evidence>
<dbReference type="SUPFAM" id="SSF88723">
    <property type="entry name" value="PIN domain-like"/>
    <property type="match status" value="1"/>
</dbReference>
<evidence type="ECO:0000313" key="7">
    <source>
        <dbReference type="EMBL" id="MBB5271181.1"/>
    </source>
</evidence>
<dbReference type="Proteomes" id="UP000532440">
    <property type="component" value="Unassembled WGS sequence"/>
</dbReference>
<evidence type="ECO:0000256" key="2">
    <source>
        <dbReference type="ARBA" id="ARBA00022722"/>
    </source>
</evidence>
<evidence type="ECO:0000256" key="4">
    <source>
        <dbReference type="ARBA" id="ARBA00022801"/>
    </source>
</evidence>